<evidence type="ECO:0000313" key="3">
    <source>
        <dbReference type="Proteomes" id="UP000678317"/>
    </source>
</evidence>
<protein>
    <submittedName>
        <fullName evidence="2">DUF3225 domain-containing protein</fullName>
    </submittedName>
</protein>
<dbReference type="EMBL" id="JAGFBM010000001">
    <property type="protein sequence ID" value="MBO3083169.1"/>
    <property type="molecule type" value="Genomic_DNA"/>
</dbReference>
<proteinExistence type="predicted"/>
<dbReference type="InterPro" id="IPR023631">
    <property type="entry name" value="Amidase_dom"/>
</dbReference>
<gene>
    <name evidence="2" type="ORF">J4035_00825</name>
</gene>
<dbReference type="InterPro" id="IPR020556">
    <property type="entry name" value="Amidase_CS"/>
</dbReference>
<dbReference type="PANTHER" id="PTHR46310:SF7">
    <property type="entry name" value="AMIDASE 1"/>
    <property type="match status" value="1"/>
</dbReference>
<dbReference type="PROSITE" id="PS00571">
    <property type="entry name" value="AMIDASES"/>
    <property type="match status" value="1"/>
</dbReference>
<dbReference type="SUPFAM" id="SSF75304">
    <property type="entry name" value="Amidase signature (AS) enzymes"/>
    <property type="match status" value="1"/>
</dbReference>
<dbReference type="Gene3D" id="3.10.450.50">
    <property type="match status" value="1"/>
</dbReference>
<comment type="caution">
    <text evidence="2">The sequence shown here is derived from an EMBL/GenBank/DDBJ whole genome shotgun (WGS) entry which is preliminary data.</text>
</comment>
<name>A0ABS3SBQ0_9CELL</name>
<dbReference type="Pfam" id="PF11533">
    <property type="entry name" value="AtzH-like"/>
    <property type="match status" value="1"/>
</dbReference>
<dbReference type="SUPFAM" id="SSF54427">
    <property type="entry name" value="NTF2-like"/>
    <property type="match status" value="1"/>
</dbReference>
<evidence type="ECO:0000313" key="2">
    <source>
        <dbReference type="EMBL" id="MBO3083169.1"/>
    </source>
</evidence>
<evidence type="ECO:0000259" key="1">
    <source>
        <dbReference type="Pfam" id="PF01425"/>
    </source>
</evidence>
<dbReference type="RefSeq" id="WP_208288180.1">
    <property type="nucleotide sequence ID" value="NZ_CP074404.1"/>
</dbReference>
<dbReference type="Proteomes" id="UP000678317">
    <property type="component" value="Unassembled WGS sequence"/>
</dbReference>
<reference evidence="2 3" key="1">
    <citation type="submission" date="2021-03" db="EMBL/GenBank/DDBJ databases">
        <title>novel species in genus Cellulomonas.</title>
        <authorList>
            <person name="Zhang G."/>
        </authorList>
    </citation>
    <scope>NUCLEOTIDE SEQUENCE [LARGE SCALE GENOMIC DNA]</scope>
    <source>
        <strain evidence="3">zg-ZUI188</strain>
    </source>
</reference>
<sequence length="502" mass="52845">MNLPPDLQGAFAAYERALASDDVAALDDAFAPGPDTLRGDADGLLVGHDAISAFRGTRGGITPRVLDRVEYRRLADDCWLIVATSRYQGGGTGLQTQVWQRSDGRWRITAAHVTGRTPSFDRSVWRTVGDPLYQGAFEGPLLGLRVAVKDVFAVRGYRIGAGNPVWLREAARERQHAPAVLDLLKGGASVRGLARTDEFAYSIAGANPHYGTPANGALPGALPGGSSSGPATAVATGQADVGLGSDTAGSIRVPASYQGLWGLRTTHGLVPRQGMAPLAPSFDTVGWLTRDGATLEAVATWCLEDDAPLLPSRRVVPVEVLRLVEPATRESFEAWAAGTVEEIEVGPLDAWFEAFRVVQAAEAWRAHGTWIEAHPDAVGPGVRERFATARDVTAEQEAVARAEVERLASVIQAIADDAVVVLPTTPGPAPSRTASADELDRVRAATLRMTAVAGIGGLPALSVPLLRFPSPLGTAPVGVCFVGPRGSDLSLVRHARSLEGPA</sequence>
<dbReference type="InterPro" id="IPR024507">
    <property type="entry name" value="AtzH-like"/>
</dbReference>
<dbReference type="PANTHER" id="PTHR46310">
    <property type="entry name" value="AMIDASE 1"/>
    <property type="match status" value="1"/>
</dbReference>
<feature type="domain" description="Amidase" evidence="1">
    <location>
        <begin position="138"/>
        <end position="315"/>
    </location>
</feature>
<dbReference type="InterPro" id="IPR036928">
    <property type="entry name" value="AS_sf"/>
</dbReference>
<dbReference type="Pfam" id="PF01425">
    <property type="entry name" value="Amidase"/>
    <property type="match status" value="1"/>
</dbReference>
<organism evidence="2 3">
    <name type="scientific">Cellulomonas fengjieae</name>
    <dbReference type="NCBI Taxonomy" id="2819978"/>
    <lineage>
        <taxon>Bacteria</taxon>
        <taxon>Bacillati</taxon>
        <taxon>Actinomycetota</taxon>
        <taxon>Actinomycetes</taxon>
        <taxon>Micrococcales</taxon>
        <taxon>Cellulomonadaceae</taxon>
        <taxon>Cellulomonas</taxon>
    </lineage>
</organism>
<keyword evidence="3" id="KW-1185">Reference proteome</keyword>
<accession>A0ABS3SBQ0</accession>
<dbReference type="InterPro" id="IPR032710">
    <property type="entry name" value="NTF2-like_dom_sf"/>
</dbReference>
<dbReference type="Gene3D" id="3.90.1300.10">
    <property type="entry name" value="Amidase signature (AS) domain"/>
    <property type="match status" value="1"/>
</dbReference>